<dbReference type="PANTHER" id="PTHR30376:SF3">
    <property type="entry name" value="RNA POLYMERASE SIGMA FACTOR RPOH"/>
    <property type="match status" value="1"/>
</dbReference>
<comment type="subcellular location">
    <subcellularLocation>
        <location evidence="3">Cytoplasm</location>
    </subcellularLocation>
</comment>
<dbReference type="GO" id="GO:0003677">
    <property type="term" value="F:DNA binding"/>
    <property type="evidence" value="ECO:0007669"/>
    <property type="project" value="UniProtKB-UniRule"/>
</dbReference>
<evidence type="ECO:0000256" key="2">
    <source>
        <dbReference type="ARBA" id="ARBA00023016"/>
    </source>
</evidence>
<evidence type="ECO:0000259" key="5">
    <source>
        <dbReference type="PROSITE" id="PS00715"/>
    </source>
</evidence>
<evidence type="ECO:0000256" key="3">
    <source>
        <dbReference type="HAMAP-Rule" id="MF_00961"/>
    </source>
</evidence>
<gene>
    <name evidence="3 7" type="primary">rpoH</name>
    <name evidence="7" type="ORF">MYVALT_G_01040</name>
</gene>
<comment type="similarity">
    <text evidence="3">Belongs to the sigma-70 factor family. RpoH subfamily.</text>
</comment>
<dbReference type="Pfam" id="PF04542">
    <property type="entry name" value="Sigma70_r2"/>
    <property type="match status" value="1"/>
</dbReference>
<keyword evidence="8" id="KW-1185">Reference proteome</keyword>
<sequence>MCLYKEIRVSNKITPLETSAGLVSAGGGQSLSAKPILPGALGNLDSYIQAVNRISLLSQADETRLATEYREQNNLDAARKLVLSHLRLVVSVARNYMGYGLPHADLIQEGNIGLMKAVKRFDPRQNVRLVSYAIHWIKAEIHEYILRNWRMVKVATTKAQRKLFFNLRSHKRGIQPFTPDEISGLAKDLNVKREEVTEMERRLAGGDIALESQFENGEESFAPIAYLADSRTEPTAVLASRQSDLMQTEGLADALKSLDTRSRRIIEARWLHVQDDGSGGSTLHELAAEFNVSAERIRQIEVSAMKKMRGALQNYA</sequence>
<name>A0A916JR67_9BURK</name>
<dbReference type="GO" id="GO:0006352">
    <property type="term" value="P:DNA-templated transcription initiation"/>
    <property type="evidence" value="ECO:0007669"/>
    <property type="project" value="UniProtKB-UniRule"/>
</dbReference>
<dbReference type="PROSITE" id="PS00716">
    <property type="entry name" value="SIGMA70_2"/>
    <property type="match status" value="1"/>
</dbReference>
<reference evidence="7" key="1">
    <citation type="submission" date="2021-06" db="EMBL/GenBank/DDBJ databases">
        <authorList>
            <person name="Szabo G."/>
        </authorList>
    </citation>
    <scope>NUCLEOTIDE SEQUENCE</scope>
    <source>
        <strain evidence="7">MYVALT</strain>
    </source>
</reference>
<feature type="region of interest" description="Sigma-70 factor domain-2" evidence="3">
    <location>
        <begin position="81"/>
        <end position="150"/>
    </location>
</feature>
<dbReference type="Proteomes" id="UP000693996">
    <property type="component" value="Chromosome"/>
</dbReference>
<dbReference type="NCBIfam" id="TIGR02937">
    <property type="entry name" value="sigma70-ECF"/>
    <property type="match status" value="1"/>
</dbReference>
<dbReference type="NCBIfam" id="TIGR02392">
    <property type="entry name" value="rpoH_proteo"/>
    <property type="match status" value="1"/>
</dbReference>
<feature type="domain" description="RNA polymerase sigma-70" evidence="6">
    <location>
        <begin position="282"/>
        <end position="308"/>
    </location>
</feature>
<dbReference type="InterPro" id="IPR050813">
    <property type="entry name" value="Sigma-70_Factor"/>
</dbReference>
<comment type="caution">
    <text evidence="3">Lacks conserved residue(s) required for the propagation of feature annotation.</text>
</comment>
<protein>
    <recommendedName>
        <fullName evidence="3 4">RNA polymerase sigma factor RpoH</fullName>
    </recommendedName>
    <alternativeName>
        <fullName evidence="3">RNA polymerase sigma-32 factor</fullName>
    </alternativeName>
</protein>
<comment type="function">
    <text evidence="3">Sigma factors are initiation factors that promote the attachment of RNA polymerase to specific initiation sites and are then released. This sigma factor is involved in regulation of expression of heat shock genes.</text>
</comment>
<accession>A0A916JR67</accession>
<keyword evidence="3" id="KW-0805">Transcription regulation</keyword>
<dbReference type="PANTHER" id="PTHR30376">
    <property type="entry name" value="SIGMA FACTOR RPOH HEAT SHOCK RELATED"/>
    <property type="match status" value="1"/>
</dbReference>
<dbReference type="GO" id="GO:0009408">
    <property type="term" value="P:response to heat"/>
    <property type="evidence" value="ECO:0007669"/>
    <property type="project" value="UniProtKB-UniRule"/>
</dbReference>
<evidence type="ECO:0000259" key="6">
    <source>
        <dbReference type="PROSITE" id="PS00716"/>
    </source>
</evidence>
<evidence type="ECO:0000256" key="1">
    <source>
        <dbReference type="ARBA" id="ARBA00022490"/>
    </source>
</evidence>
<keyword evidence="3" id="KW-0731">Sigma factor</keyword>
<dbReference type="AlphaFoldDB" id="A0A916JR67"/>
<dbReference type="PROSITE" id="PS00715">
    <property type="entry name" value="SIGMA70_1"/>
    <property type="match status" value="1"/>
</dbReference>
<dbReference type="KEGG" id="vtr:MYVALT_G_01040"/>
<dbReference type="FunFam" id="1.20.120.1810:FF:000001">
    <property type="entry name" value="RNA polymerase sigma factor RpoH"/>
    <property type="match status" value="1"/>
</dbReference>
<dbReference type="InterPro" id="IPR007630">
    <property type="entry name" value="RNA_pol_sigma70_r4"/>
</dbReference>
<dbReference type="InterPro" id="IPR012759">
    <property type="entry name" value="RNA_pol_sigma_RpoH_proteobac"/>
</dbReference>
<evidence type="ECO:0000256" key="4">
    <source>
        <dbReference type="NCBIfam" id="TIGR02392"/>
    </source>
</evidence>
<feature type="domain" description="RNA polymerase sigma-70" evidence="5">
    <location>
        <begin position="105"/>
        <end position="118"/>
    </location>
</feature>
<dbReference type="GO" id="GO:0016987">
    <property type="term" value="F:sigma factor activity"/>
    <property type="evidence" value="ECO:0007669"/>
    <property type="project" value="UniProtKB-UniRule"/>
</dbReference>
<dbReference type="Pfam" id="PF04545">
    <property type="entry name" value="Sigma70_r4"/>
    <property type="match status" value="1"/>
</dbReference>
<keyword evidence="1 3" id="KW-0963">Cytoplasm</keyword>
<comment type="subunit">
    <text evidence="3">Interacts with the RNA polymerase core enzyme.</text>
</comment>
<evidence type="ECO:0000313" key="8">
    <source>
        <dbReference type="Proteomes" id="UP000693996"/>
    </source>
</evidence>
<feature type="short sequence motif" description="Interaction with polymerase core subunit RpoC" evidence="3">
    <location>
        <begin position="105"/>
        <end position="108"/>
    </location>
</feature>
<dbReference type="HAMAP" id="MF_00961">
    <property type="entry name" value="Sigma70_RpoH"/>
    <property type="match status" value="1"/>
</dbReference>
<evidence type="ECO:0000313" key="7">
    <source>
        <dbReference type="EMBL" id="CAG7596505.1"/>
    </source>
</evidence>
<dbReference type="GO" id="GO:0005737">
    <property type="term" value="C:cytoplasm"/>
    <property type="evidence" value="ECO:0007669"/>
    <property type="project" value="UniProtKB-SubCell"/>
</dbReference>
<feature type="DNA-binding region" description="H-T-H motif" evidence="3">
    <location>
        <begin position="283"/>
        <end position="302"/>
    </location>
</feature>
<dbReference type="NCBIfam" id="NF005143">
    <property type="entry name" value="PRK06596.1"/>
    <property type="match status" value="1"/>
</dbReference>
<dbReference type="InterPro" id="IPR000943">
    <property type="entry name" value="RNA_pol_sigma70"/>
</dbReference>
<proteinExistence type="inferred from homology"/>
<dbReference type="InterPro" id="IPR007627">
    <property type="entry name" value="RNA_pol_sigma70_r2"/>
</dbReference>
<keyword evidence="3" id="KW-0804">Transcription</keyword>
<keyword evidence="2 3" id="KW-0346">Stress response</keyword>
<keyword evidence="3" id="KW-0238">DNA-binding</keyword>
<organism evidence="7 8">
    <name type="scientific">Candidatus Vallotiella hemipterorum</name>
    <dbReference type="NCBI Taxonomy" id="1177213"/>
    <lineage>
        <taxon>Bacteria</taxon>
        <taxon>Pseudomonadati</taxon>
        <taxon>Pseudomonadota</taxon>
        <taxon>Betaproteobacteria</taxon>
        <taxon>Burkholderiales</taxon>
        <taxon>Burkholderiaceae</taxon>
        <taxon>Candidatus Vallotiella</taxon>
    </lineage>
</organism>
<dbReference type="InterPro" id="IPR014284">
    <property type="entry name" value="RNA_pol_sigma-70_dom"/>
</dbReference>
<dbReference type="EMBL" id="OU343031">
    <property type="protein sequence ID" value="CAG7596505.1"/>
    <property type="molecule type" value="Genomic_DNA"/>
</dbReference>
<dbReference type="CDD" id="cd06171">
    <property type="entry name" value="Sigma70_r4"/>
    <property type="match status" value="1"/>
</dbReference>